<comment type="caution">
    <text evidence="1">The sequence shown here is derived from an EMBL/GenBank/DDBJ whole genome shotgun (WGS) entry which is preliminary data.</text>
</comment>
<evidence type="ECO:0000313" key="2">
    <source>
        <dbReference type="Proteomes" id="UP000603453"/>
    </source>
</evidence>
<evidence type="ECO:0000313" key="1">
    <source>
        <dbReference type="EMBL" id="KAG2193779.1"/>
    </source>
</evidence>
<dbReference type="Proteomes" id="UP000603453">
    <property type="component" value="Unassembled WGS sequence"/>
</dbReference>
<dbReference type="Gene3D" id="3.80.10.10">
    <property type="entry name" value="Ribonuclease Inhibitor"/>
    <property type="match status" value="1"/>
</dbReference>
<gene>
    <name evidence="1" type="ORF">INT47_006061</name>
</gene>
<accession>A0A8H7UX23</accession>
<keyword evidence="2" id="KW-1185">Reference proteome</keyword>
<dbReference type="EMBL" id="JAEPRD010000217">
    <property type="protein sequence ID" value="KAG2193779.1"/>
    <property type="molecule type" value="Genomic_DNA"/>
</dbReference>
<organism evidence="1 2">
    <name type="scientific">Mucor saturninus</name>
    <dbReference type="NCBI Taxonomy" id="64648"/>
    <lineage>
        <taxon>Eukaryota</taxon>
        <taxon>Fungi</taxon>
        <taxon>Fungi incertae sedis</taxon>
        <taxon>Mucoromycota</taxon>
        <taxon>Mucoromycotina</taxon>
        <taxon>Mucoromycetes</taxon>
        <taxon>Mucorales</taxon>
        <taxon>Mucorineae</taxon>
        <taxon>Mucoraceae</taxon>
        <taxon>Mucor</taxon>
    </lineage>
</organism>
<dbReference type="InterPro" id="IPR032675">
    <property type="entry name" value="LRR_dom_sf"/>
</dbReference>
<dbReference type="AlphaFoldDB" id="A0A8H7UX23"/>
<protein>
    <recommendedName>
        <fullName evidence="3">F-box domain-containing protein</fullName>
    </recommendedName>
</protein>
<proteinExistence type="predicted"/>
<evidence type="ECO:0008006" key="3">
    <source>
        <dbReference type="Google" id="ProtNLM"/>
    </source>
</evidence>
<reference evidence="1" key="1">
    <citation type="submission" date="2020-12" db="EMBL/GenBank/DDBJ databases">
        <title>Metabolic potential, ecology and presence of endohyphal bacteria is reflected in genomic diversity of Mucoromycotina.</title>
        <authorList>
            <person name="Muszewska A."/>
            <person name="Okrasinska A."/>
            <person name="Steczkiewicz K."/>
            <person name="Drgas O."/>
            <person name="Orlowska M."/>
            <person name="Perlinska-Lenart U."/>
            <person name="Aleksandrzak-Piekarczyk T."/>
            <person name="Szatraj K."/>
            <person name="Zielenkiewicz U."/>
            <person name="Pilsyk S."/>
            <person name="Malc E."/>
            <person name="Mieczkowski P."/>
            <person name="Kruszewska J.S."/>
            <person name="Biernat P."/>
            <person name="Pawlowska J."/>
        </authorList>
    </citation>
    <scope>NUCLEOTIDE SEQUENCE</scope>
    <source>
        <strain evidence="1">WA0000017839</strain>
    </source>
</reference>
<sequence>MGCWDKVPNELLFSILNDAFLKYHPKSKQHWGRVNRQWYYVFQESKYRHLEMKKVDSNERIFNSILYSSFQPGLLVNTLSIAELNRHEEMNKSISPLKVIMLKCPNVREFYLKSIDDYFWVKLLHLLEENHVWTKLKHLEPPVNSSIYYKYYRCALHFKDTLEKLSLRADMMYVVDNMLKTFTALRCLTIDKNMYDDVQKCDFIFKALPTIKSLRIDFSDCNVDISKTKRESNANLFNRIQELELIGYTPFHDKDLMQLKAEFRTIKKLTILPTPGIKSMIDWPLTENIDSVIAFKSFIRYIHQIPSVELLLKIDNLGWALKEFFGYYDNISGQGQVDSSVKVVFSENTRLSNRIHIKINKRNIVITVMFKEMIDDDTSGLWNQTSQNVDRVKLEMQHQLSNTETPLNTILSNYKNLRQLTIYRGVLIHSTSVPVLKQSVEHLVFHDTLCHHDYFLAMSNAFPYLKSIHFEDCYFPYDSSKPHLDAITMLETAVDTFEYTYNHSDHCPTYTLLSVCSVDEHFQKFFLDVGTSKAMIEIPQEMFLNMVEHPGTVKDPMGCRETEVLYIKLKSVKQFVFNKKRSFKSKKSFVCNVASVISLSIK</sequence>
<dbReference type="SUPFAM" id="SSF52047">
    <property type="entry name" value="RNI-like"/>
    <property type="match status" value="1"/>
</dbReference>
<name>A0A8H7UX23_9FUNG</name>